<comment type="caution">
    <text evidence="1">The sequence shown here is derived from an EMBL/GenBank/DDBJ whole genome shotgun (WGS) entry which is preliminary data.</text>
</comment>
<dbReference type="Proteomes" id="UP000823775">
    <property type="component" value="Unassembled WGS sequence"/>
</dbReference>
<accession>A0ABS8UPG3</accession>
<keyword evidence="2" id="KW-1185">Reference proteome</keyword>
<evidence type="ECO:0000313" key="2">
    <source>
        <dbReference type="Proteomes" id="UP000823775"/>
    </source>
</evidence>
<reference evidence="1 2" key="1">
    <citation type="journal article" date="2021" name="BMC Genomics">
        <title>Datura genome reveals duplications of psychoactive alkaloid biosynthetic genes and high mutation rate following tissue culture.</title>
        <authorList>
            <person name="Rajewski A."/>
            <person name="Carter-House D."/>
            <person name="Stajich J."/>
            <person name="Litt A."/>
        </authorList>
    </citation>
    <scope>NUCLEOTIDE SEQUENCE [LARGE SCALE GENOMIC DNA]</scope>
    <source>
        <strain evidence="1">AR-01</strain>
    </source>
</reference>
<proteinExistence type="predicted"/>
<sequence length="272" mass="31458">MVTRPKGVPYIETIKLVDKMWHREGKKDAMLLVKMKKMELLTNDMKGFHAKYNQANHDYEYAYYGNQGWNNVRSVDRSSQERNESLPPHTEITIKVVLEKEWMNELASQVAAQTTETNKAPMQAIVDNDIFEWEMEEEVVGELIANVFLKGEEVEEIVTCDWGPFTIPVDPYFPELVWEFYASYRERKQLLKHTGRTKAFPFLTSTNSVITLATKIDKEAPFMKRAKYTENKTPPPPSASSHILASPLHTNEFHSAPPYFLNIAQRAKMHES</sequence>
<name>A0ABS8UPG3_DATST</name>
<dbReference type="EMBL" id="JACEIK010002375">
    <property type="protein sequence ID" value="MCD9560773.1"/>
    <property type="molecule type" value="Genomic_DNA"/>
</dbReference>
<gene>
    <name evidence="1" type="ORF">HAX54_019564</name>
</gene>
<evidence type="ECO:0000313" key="1">
    <source>
        <dbReference type="EMBL" id="MCD9560773.1"/>
    </source>
</evidence>
<protein>
    <submittedName>
        <fullName evidence="1">Uncharacterized protein</fullName>
    </submittedName>
</protein>
<organism evidence="1 2">
    <name type="scientific">Datura stramonium</name>
    <name type="common">Jimsonweed</name>
    <name type="synonym">Common thornapple</name>
    <dbReference type="NCBI Taxonomy" id="4076"/>
    <lineage>
        <taxon>Eukaryota</taxon>
        <taxon>Viridiplantae</taxon>
        <taxon>Streptophyta</taxon>
        <taxon>Embryophyta</taxon>
        <taxon>Tracheophyta</taxon>
        <taxon>Spermatophyta</taxon>
        <taxon>Magnoliopsida</taxon>
        <taxon>eudicotyledons</taxon>
        <taxon>Gunneridae</taxon>
        <taxon>Pentapetalae</taxon>
        <taxon>asterids</taxon>
        <taxon>lamiids</taxon>
        <taxon>Solanales</taxon>
        <taxon>Solanaceae</taxon>
        <taxon>Solanoideae</taxon>
        <taxon>Datureae</taxon>
        <taxon>Datura</taxon>
    </lineage>
</organism>